<dbReference type="SUPFAM" id="SSF52743">
    <property type="entry name" value="Subtilisin-like"/>
    <property type="match status" value="1"/>
</dbReference>
<dbReference type="AlphaFoldDB" id="A0A485L7V2"/>
<dbReference type="InterPro" id="IPR000209">
    <property type="entry name" value="Peptidase_S8/S53_dom"/>
</dbReference>
<evidence type="ECO:0000256" key="1">
    <source>
        <dbReference type="ARBA" id="ARBA00022670"/>
    </source>
</evidence>
<dbReference type="SMART" id="SM00944">
    <property type="entry name" value="Pro-kuma_activ"/>
    <property type="match status" value="1"/>
</dbReference>
<gene>
    <name evidence="13" type="primary">Aste57867_17368</name>
    <name evidence="12" type="ORF">As57867_017308</name>
    <name evidence="13" type="ORF">ASTE57867_17368</name>
</gene>
<evidence type="ECO:0000256" key="5">
    <source>
        <dbReference type="ARBA" id="ARBA00022837"/>
    </source>
</evidence>
<feature type="active site" description="Charge relay system" evidence="9">
    <location>
        <position position="255"/>
    </location>
</feature>
<evidence type="ECO:0000259" key="11">
    <source>
        <dbReference type="PROSITE" id="PS51695"/>
    </source>
</evidence>
<name>A0A485L7V2_9STRA</name>
<reference evidence="12" key="2">
    <citation type="submission" date="2019-06" db="EMBL/GenBank/DDBJ databases">
        <title>Genomics analysis of Aphanomyces spp. identifies a new class of oomycete effector associated with host adaptation.</title>
        <authorList>
            <person name="Gaulin E."/>
        </authorList>
    </citation>
    <scope>NUCLEOTIDE SEQUENCE</scope>
    <source>
        <strain evidence="12">CBS 578.67</strain>
    </source>
</reference>
<evidence type="ECO:0000256" key="4">
    <source>
        <dbReference type="ARBA" id="ARBA00022825"/>
    </source>
</evidence>
<feature type="binding site" evidence="9">
    <location>
        <position position="547"/>
    </location>
    <ligand>
        <name>Ca(2+)</name>
        <dbReference type="ChEBI" id="CHEBI:29108"/>
    </ligand>
</feature>
<dbReference type="EMBL" id="CAADRA010006167">
    <property type="protein sequence ID" value="VFT94124.1"/>
    <property type="molecule type" value="Genomic_DNA"/>
</dbReference>
<evidence type="ECO:0000256" key="8">
    <source>
        <dbReference type="ARBA" id="ARBA00023619"/>
    </source>
</evidence>
<dbReference type="InterPro" id="IPR030400">
    <property type="entry name" value="Sedolisin_dom"/>
</dbReference>
<dbReference type="PANTHER" id="PTHR14218">
    <property type="entry name" value="PROTEASE S8 TRIPEPTIDYL PEPTIDASE I CLN2"/>
    <property type="match status" value="1"/>
</dbReference>
<dbReference type="InterPro" id="IPR015366">
    <property type="entry name" value="S53_propep"/>
</dbReference>
<organism evidence="13 14">
    <name type="scientific">Aphanomyces stellatus</name>
    <dbReference type="NCBI Taxonomy" id="120398"/>
    <lineage>
        <taxon>Eukaryota</taxon>
        <taxon>Sar</taxon>
        <taxon>Stramenopiles</taxon>
        <taxon>Oomycota</taxon>
        <taxon>Saprolegniomycetes</taxon>
        <taxon>Saprolegniales</taxon>
        <taxon>Verrucalvaceae</taxon>
        <taxon>Aphanomyces</taxon>
    </lineage>
</organism>
<keyword evidence="4 9" id="KW-0720">Serine protease</keyword>
<keyword evidence="6" id="KW-0865">Zymogen</keyword>
<dbReference type="EMBL" id="VJMH01006146">
    <property type="protein sequence ID" value="KAF0691372.1"/>
    <property type="molecule type" value="Genomic_DNA"/>
</dbReference>
<keyword evidence="1 9" id="KW-0645">Protease</keyword>
<comment type="cofactor">
    <cofactor evidence="9">
        <name>Ca(2+)</name>
        <dbReference type="ChEBI" id="CHEBI:29108"/>
    </cofactor>
    <text evidence="9">Binds 1 Ca(2+) ion per subunit.</text>
</comment>
<dbReference type="EC" id="3.4.21.62" evidence="8"/>
<feature type="binding site" evidence="9">
    <location>
        <position position="521"/>
    </location>
    <ligand>
        <name>Ca(2+)</name>
        <dbReference type="ChEBI" id="CHEBI:29108"/>
    </ligand>
</feature>
<feature type="domain" description="Peptidase S53" evidence="11">
    <location>
        <begin position="184"/>
        <end position="567"/>
    </location>
</feature>
<dbReference type="PROSITE" id="PS51695">
    <property type="entry name" value="SEDOLISIN"/>
    <property type="match status" value="1"/>
</dbReference>
<sequence length="641" mass="67486">MLALPSLVSLLLLSASTARALGMTRQWTPVAVADKRATLDLQFALRPADPAALDAALAAVSDITSPSYGQHLSDDQVAALVRPSPVAIAAVETFLHGHNFSRSAHGDYVRARLAVADAETLLEATMYEFRHHESDAMVIRPMGSYAVPETVRAHVFVVDGLDHFPSNGWRTQGHPVQTFLQEPVTSVADIQQSYGIPSGLDATHARNGIVIGAFLHETYNVQDVQAYLSRNDVSSHAVPRPRHCAGNGAGAATGEASLDTQLVAALTQSDVATVLCLDSNRDPSEPFSETNQEPFLAFMQEINAMLPPPSVVSISYADDEIAIPLAYVVAIDNEFKKAGARGTTIVVSSGDSGIVGSNLLGKIGIHECDVYQPQYPASSPYVLSVGATKFGDIEEALTVPRGGAITTGAGFSGYINRTAYVDFQAGLVDDAVAALSDAQTRLFNPSGRAYPDVVAVGHNIGVFVNGGVQQTDGTSVSAPIVASIVALVNKWRLDRGGVPLGYVTPYLYELHAACPTIFRDITIGNNQCGGTDQGCCSDGFRAGSGYDLVTGLGAIQYDAWVDQMDACEARMAAGKTAAAPADFIALGPAVATTAIRGQDHVLVAGAVLVLATTVAVVRRRHATANTPPSSLCEQSHYVFIN</sequence>
<dbReference type="OrthoDB" id="2919105at2759"/>
<evidence type="ECO:0000313" key="13">
    <source>
        <dbReference type="EMBL" id="VFT94124.1"/>
    </source>
</evidence>
<keyword evidence="14" id="KW-1185">Reference proteome</keyword>
<dbReference type="Pfam" id="PF00082">
    <property type="entry name" value="Peptidase_S8"/>
    <property type="match status" value="1"/>
</dbReference>
<keyword evidence="5 9" id="KW-0106">Calcium</keyword>
<dbReference type="InterPro" id="IPR050819">
    <property type="entry name" value="Tripeptidyl-peptidase_I"/>
</dbReference>
<evidence type="ECO:0000256" key="3">
    <source>
        <dbReference type="ARBA" id="ARBA00022801"/>
    </source>
</evidence>
<dbReference type="GO" id="GO:0004252">
    <property type="term" value="F:serine-type endopeptidase activity"/>
    <property type="evidence" value="ECO:0007669"/>
    <property type="project" value="UniProtKB-UniRule"/>
</dbReference>
<feature type="binding site" evidence="9">
    <location>
        <position position="545"/>
    </location>
    <ligand>
        <name>Ca(2+)</name>
        <dbReference type="ChEBI" id="CHEBI:29108"/>
    </ligand>
</feature>
<dbReference type="GO" id="GO:0008240">
    <property type="term" value="F:tripeptidyl-peptidase activity"/>
    <property type="evidence" value="ECO:0007669"/>
    <property type="project" value="TreeGrafter"/>
</dbReference>
<dbReference type="Gene3D" id="3.40.50.200">
    <property type="entry name" value="Peptidase S8/S53 domain"/>
    <property type="match status" value="1"/>
</dbReference>
<evidence type="ECO:0000313" key="14">
    <source>
        <dbReference type="Proteomes" id="UP000332933"/>
    </source>
</evidence>
<evidence type="ECO:0000256" key="9">
    <source>
        <dbReference type="PROSITE-ProRule" id="PRU01032"/>
    </source>
</evidence>
<dbReference type="PANTHER" id="PTHR14218:SF15">
    <property type="entry name" value="TRIPEPTIDYL-PEPTIDASE 1"/>
    <property type="match status" value="1"/>
</dbReference>
<feature type="chain" id="PRO_5033826265" description="subtilisin" evidence="10">
    <location>
        <begin position="21"/>
        <end position="641"/>
    </location>
</feature>
<dbReference type="SUPFAM" id="SSF54897">
    <property type="entry name" value="Protease propeptides/inhibitors"/>
    <property type="match status" value="1"/>
</dbReference>
<dbReference type="Proteomes" id="UP000332933">
    <property type="component" value="Unassembled WGS sequence"/>
</dbReference>
<evidence type="ECO:0000256" key="2">
    <source>
        <dbReference type="ARBA" id="ARBA00022723"/>
    </source>
</evidence>
<protein>
    <recommendedName>
        <fullName evidence="8">subtilisin</fullName>
        <ecNumber evidence="8">3.4.21.62</ecNumber>
    </recommendedName>
</protein>
<evidence type="ECO:0000313" key="12">
    <source>
        <dbReference type="EMBL" id="KAF0691372.1"/>
    </source>
</evidence>
<proteinExistence type="predicted"/>
<evidence type="ECO:0000256" key="7">
    <source>
        <dbReference type="ARBA" id="ARBA00023529"/>
    </source>
</evidence>
<dbReference type="GO" id="GO:0006508">
    <property type="term" value="P:proteolysis"/>
    <property type="evidence" value="ECO:0007669"/>
    <property type="project" value="UniProtKB-KW"/>
</dbReference>
<feature type="signal peptide" evidence="10">
    <location>
        <begin position="1"/>
        <end position="20"/>
    </location>
</feature>
<reference evidence="13 14" key="1">
    <citation type="submission" date="2019-03" db="EMBL/GenBank/DDBJ databases">
        <authorList>
            <person name="Gaulin E."/>
            <person name="Dumas B."/>
        </authorList>
    </citation>
    <scope>NUCLEOTIDE SEQUENCE [LARGE SCALE GENOMIC DNA]</scope>
    <source>
        <strain evidence="13">CBS 568.67</strain>
    </source>
</reference>
<dbReference type="GO" id="GO:0046872">
    <property type="term" value="F:metal ion binding"/>
    <property type="evidence" value="ECO:0007669"/>
    <property type="project" value="UniProtKB-UniRule"/>
</dbReference>
<feature type="binding site" evidence="9">
    <location>
        <position position="520"/>
    </location>
    <ligand>
        <name>Ca(2+)</name>
        <dbReference type="ChEBI" id="CHEBI:29108"/>
    </ligand>
</feature>
<feature type="active site" description="Charge relay system" evidence="9">
    <location>
        <position position="475"/>
    </location>
</feature>
<evidence type="ECO:0000256" key="6">
    <source>
        <dbReference type="ARBA" id="ARBA00023145"/>
    </source>
</evidence>
<feature type="active site" description="Charge relay system" evidence="9">
    <location>
        <position position="259"/>
    </location>
</feature>
<keyword evidence="2 9" id="KW-0479">Metal-binding</keyword>
<dbReference type="CDD" id="cd11377">
    <property type="entry name" value="Pro-peptidase_S53"/>
    <property type="match status" value="1"/>
</dbReference>
<comment type="catalytic activity">
    <reaction evidence="7">
        <text>Hydrolysis of proteins with broad specificity for peptide bonds, and a preference for a large uncharged residue in P1. Hydrolyzes peptide amides.</text>
        <dbReference type="EC" id="3.4.21.62"/>
    </reaction>
</comment>
<dbReference type="Pfam" id="PF09286">
    <property type="entry name" value="Pro-kuma_activ"/>
    <property type="match status" value="1"/>
</dbReference>
<accession>A0A485L7V2</accession>
<dbReference type="InterPro" id="IPR036852">
    <property type="entry name" value="Peptidase_S8/S53_dom_sf"/>
</dbReference>
<dbReference type="CDD" id="cd04056">
    <property type="entry name" value="Peptidases_S53"/>
    <property type="match status" value="1"/>
</dbReference>
<keyword evidence="3 9" id="KW-0378">Hydrolase</keyword>
<keyword evidence="10" id="KW-0732">Signal</keyword>
<evidence type="ECO:0000256" key="10">
    <source>
        <dbReference type="SAM" id="SignalP"/>
    </source>
</evidence>